<sequence length="377" mass="43047">MSAVKINLRQRHEQELRNILKRDAKEFASLYQIGKYITSTFDLNEILDFITKKVAEIMKADVCTVRLFEGKNRLVLRSSFGLDFKLSSDSKKDIKLGEGILGKVVKSAKPIIIRDLSKEPSFKKSPLYSHKKLKSLIAVPLVEMHNVIGAFSVYSKKENFYRKEDRGILSLFASQATIAIENAKLFEKTRSNYINTMRFFASLIDVKEKYTGDHSTRVMKNVLKLADRLDLTYRQKEILRYASLLHDIGKIAIDSSILTKQGPLTEEEWKQMKTHPLVGAHIIKKIGFLDDLIPVIMHHHERYDGGGYPDGTIKANQIPLEARILSVADSYEAMTSDRPYRKALSEDEAVQELKKNAGTQFDPNIVEVFLEILKKPK</sequence>
<organism evidence="3 4">
    <name type="scientific">Candidatus Aquitaenariimonas noxiae</name>
    <dbReference type="NCBI Taxonomy" id="1974741"/>
    <lineage>
        <taxon>Bacteria</taxon>
        <taxon>Pseudomonadati</taxon>
        <taxon>Candidatus Omnitrophota</taxon>
        <taxon>Candidatus Aquitaenariimonas</taxon>
    </lineage>
</organism>
<gene>
    <name evidence="3" type="ORF">COS99_04950</name>
</gene>
<comment type="caution">
    <text evidence="3">The sequence shown here is derived from an EMBL/GenBank/DDBJ whole genome shotgun (WGS) entry which is preliminary data.</text>
</comment>
<protein>
    <submittedName>
        <fullName evidence="3">Uncharacterized protein</fullName>
    </submittedName>
</protein>
<proteinExistence type="predicted"/>
<dbReference type="EMBL" id="PEWV01000051">
    <property type="protein sequence ID" value="PIU41527.1"/>
    <property type="molecule type" value="Genomic_DNA"/>
</dbReference>
<dbReference type="SUPFAM" id="SSF55781">
    <property type="entry name" value="GAF domain-like"/>
    <property type="match status" value="1"/>
</dbReference>
<dbReference type="SMART" id="SM00471">
    <property type="entry name" value="HDc"/>
    <property type="match status" value="1"/>
</dbReference>
<reference evidence="3 4" key="1">
    <citation type="submission" date="2017-09" db="EMBL/GenBank/DDBJ databases">
        <title>Depth-based differentiation of microbial function through sediment-hosted aquifers and enrichment of novel symbionts in the deep terrestrial subsurface.</title>
        <authorList>
            <person name="Probst A.J."/>
            <person name="Ladd B."/>
            <person name="Jarett J.K."/>
            <person name="Geller-Mcgrath D.E."/>
            <person name="Sieber C.M."/>
            <person name="Emerson J.B."/>
            <person name="Anantharaman K."/>
            <person name="Thomas B.C."/>
            <person name="Malmstrom R."/>
            <person name="Stieglmeier M."/>
            <person name="Klingl A."/>
            <person name="Woyke T."/>
            <person name="Ryan C.M."/>
            <person name="Banfield J.F."/>
        </authorList>
    </citation>
    <scope>NUCLEOTIDE SEQUENCE [LARGE SCALE GENOMIC DNA]</scope>
    <source>
        <strain evidence="3">CG07_land_8_20_14_0_80_42_15</strain>
    </source>
</reference>
<dbReference type="PROSITE" id="PS51832">
    <property type="entry name" value="HD_GYP"/>
    <property type="match status" value="1"/>
</dbReference>
<dbReference type="InterPro" id="IPR037522">
    <property type="entry name" value="HD_GYP_dom"/>
</dbReference>
<dbReference type="SMART" id="SM00065">
    <property type="entry name" value="GAF"/>
    <property type="match status" value="1"/>
</dbReference>
<dbReference type="SUPFAM" id="SSF109604">
    <property type="entry name" value="HD-domain/PDEase-like"/>
    <property type="match status" value="1"/>
</dbReference>
<dbReference type="PROSITE" id="PS51831">
    <property type="entry name" value="HD"/>
    <property type="match status" value="1"/>
</dbReference>
<dbReference type="InterPro" id="IPR003607">
    <property type="entry name" value="HD/PDEase_dom"/>
</dbReference>
<dbReference type="InterPro" id="IPR006674">
    <property type="entry name" value="HD_domain"/>
</dbReference>
<dbReference type="PANTHER" id="PTHR43155:SF2">
    <property type="entry name" value="CYCLIC DI-GMP PHOSPHODIESTERASE PA4108"/>
    <property type="match status" value="1"/>
</dbReference>
<dbReference type="CDD" id="cd00077">
    <property type="entry name" value="HDc"/>
    <property type="match status" value="1"/>
</dbReference>
<evidence type="ECO:0000259" key="2">
    <source>
        <dbReference type="PROSITE" id="PS51832"/>
    </source>
</evidence>
<dbReference type="Pfam" id="PF13185">
    <property type="entry name" value="GAF_2"/>
    <property type="match status" value="1"/>
</dbReference>
<dbReference type="InterPro" id="IPR006675">
    <property type="entry name" value="HDIG_dom"/>
</dbReference>
<dbReference type="Gene3D" id="3.30.450.40">
    <property type="match status" value="1"/>
</dbReference>
<dbReference type="InterPro" id="IPR029016">
    <property type="entry name" value="GAF-like_dom_sf"/>
</dbReference>
<dbReference type="Gene3D" id="1.10.3210.10">
    <property type="entry name" value="Hypothetical protein af1432"/>
    <property type="match status" value="1"/>
</dbReference>
<accession>A0A2J0L4S4</accession>
<dbReference type="AlphaFoldDB" id="A0A2J0L4S4"/>
<dbReference type="Proteomes" id="UP000230052">
    <property type="component" value="Unassembled WGS sequence"/>
</dbReference>
<evidence type="ECO:0000313" key="3">
    <source>
        <dbReference type="EMBL" id="PIU41527.1"/>
    </source>
</evidence>
<evidence type="ECO:0000259" key="1">
    <source>
        <dbReference type="PROSITE" id="PS51831"/>
    </source>
</evidence>
<dbReference type="Pfam" id="PF13487">
    <property type="entry name" value="HD_5"/>
    <property type="match status" value="1"/>
</dbReference>
<dbReference type="NCBIfam" id="TIGR00277">
    <property type="entry name" value="HDIG"/>
    <property type="match status" value="1"/>
</dbReference>
<feature type="domain" description="HD" evidence="1">
    <location>
        <begin position="211"/>
        <end position="334"/>
    </location>
</feature>
<dbReference type="PANTHER" id="PTHR43155">
    <property type="entry name" value="CYCLIC DI-GMP PHOSPHODIESTERASE PA4108-RELATED"/>
    <property type="match status" value="1"/>
</dbReference>
<dbReference type="InterPro" id="IPR003018">
    <property type="entry name" value="GAF"/>
</dbReference>
<name>A0A2J0L4S4_9BACT</name>
<feature type="domain" description="HD-GYP" evidence="2">
    <location>
        <begin position="189"/>
        <end position="377"/>
    </location>
</feature>
<evidence type="ECO:0000313" key="4">
    <source>
        <dbReference type="Proteomes" id="UP000230052"/>
    </source>
</evidence>